<dbReference type="SMART" id="SM00355">
    <property type="entry name" value="ZnF_C2H2"/>
    <property type="match status" value="5"/>
</dbReference>
<keyword evidence="4 7" id="KW-0863">Zinc-finger</keyword>
<keyword evidence="3" id="KW-0677">Repeat</keyword>
<dbReference type="InterPro" id="IPR050888">
    <property type="entry name" value="ZnF_C2H2-type_TF"/>
</dbReference>
<dbReference type="PANTHER" id="PTHR24406">
    <property type="entry name" value="TRANSCRIPTIONAL REPRESSOR CTCFL-RELATED"/>
    <property type="match status" value="1"/>
</dbReference>
<dbReference type="RefSeq" id="XP_030765777.1">
    <property type="nucleotide sequence ID" value="XM_030909917.1"/>
</dbReference>
<dbReference type="GO" id="GO:0005634">
    <property type="term" value="C:nucleus"/>
    <property type="evidence" value="ECO:0007669"/>
    <property type="project" value="UniProtKB-SubCell"/>
</dbReference>
<reference evidence="11" key="1">
    <citation type="submission" date="2025-08" db="UniProtKB">
        <authorList>
            <consortium name="RefSeq"/>
        </authorList>
    </citation>
    <scope>IDENTIFICATION</scope>
    <source>
        <tissue evidence="11">Gonads</tissue>
    </source>
</reference>
<sequence length="227" mass="26269">MDFDVNMTPIYVYKCPDCGKTYTYETNFSRHRQYDCGKTPRCRDCGKTYKHKTHLSRHRKYECGKTANFFCPYWDSIFCGTCGAVFKHLASLKYHVTNNVCTKPKKEEDAKQLVCPVCSKLFKGITAMQYHVKRKVCEQVKVYSAPPFPCKLCGTLFNLKQSWYVHMKREACRKYPEKYGLKRNADSSATSTNESIKSEEDSLDSPIYPELTMTVPNDDTNKKNITS</sequence>
<feature type="domain" description="C2H2-type" evidence="9">
    <location>
        <begin position="13"/>
        <end position="40"/>
    </location>
</feature>
<protein>
    <submittedName>
        <fullName evidence="11">Zinc finger protein 480-like</fullName>
    </submittedName>
</protein>
<dbReference type="SUPFAM" id="SSF57667">
    <property type="entry name" value="beta-beta-alpha zinc fingers"/>
    <property type="match status" value="2"/>
</dbReference>
<evidence type="ECO:0000256" key="3">
    <source>
        <dbReference type="ARBA" id="ARBA00022737"/>
    </source>
</evidence>
<dbReference type="KEGG" id="soy:115889840"/>
<dbReference type="AlphaFoldDB" id="A0A6J2YR40"/>
<comment type="subcellular location">
    <subcellularLocation>
        <location evidence="1">Nucleus</location>
    </subcellularLocation>
</comment>
<evidence type="ECO:0000256" key="4">
    <source>
        <dbReference type="ARBA" id="ARBA00022771"/>
    </source>
</evidence>
<evidence type="ECO:0000313" key="10">
    <source>
        <dbReference type="Proteomes" id="UP000504635"/>
    </source>
</evidence>
<feature type="region of interest" description="Disordered" evidence="8">
    <location>
        <begin position="183"/>
        <end position="227"/>
    </location>
</feature>
<keyword evidence="5" id="KW-0862">Zinc</keyword>
<proteinExistence type="predicted"/>
<gene>
    <name evidence="11" type="primary">LOC115889840</name>
</gene>
<dbReference type="Pfam" id="PF00096">
    <property type="entry name" value="zf-C2H2"/>
    <property type="match status" value="2"/>
</dbReference>
<keyword evidence="6" id="KW-0539">Nucleus</keyword>
<dbReference type="Proteomes" id="UP000504635">
    <property type="component" value="Unplaced"/>
</dbReference>
<dbReference type="InterPro" id="IPR036236">
    <property type="entry name" value="Znf_C2H2_sf"/>
</dbReference>
<feature type="domain" description="C2H2-type" evidence="9">
    <location>
        <begin position="40"/>
        <end position="67"/>
    </location>
</feature>
<keyword evidence="10" id="KW-1185">Reference proteome</keyword>
<dbReference type="GeneID" id="115889840"/>
<accession>A0A6J2YR40</accession>
<dbReference type="InterPro" id="IPR013087">
    <property type="entry name" value="Znf_C2H2_type"/>
</dbReference>
<dbReference type="OrthoDB" id="3437960at2759"/>
<evidence type="ECO:0000259" key="9">
    <source>
        <dbReference type="PROSITE" id="PS50157"/>
    </source>
</evidence>
<name>A0A6J2YR40_SITOR</name>
<dbReference type="Gene3D" id="3.30.160.60">
    <property type="entry name" value="Classic Zinc Finger"/>
    <property type="match status" value="2"/>
</dbReference>
<evidence type="ECO:0000256" key="6">
    <source>
        <dbReference type="ARBA" id="ARBA00023242"/>
    </source>
</evidence>
<evidence type="ECO:0000256" key="1">
    <source>
        <dbReference type="ARBA" id="ARBA00004123"/>
    </source>
</evidence>
<keyword evidence="2" id="KW-0479">Metal-binding</keyword>
<feature type="compositionally biased region" description="Polar residues" evidence="8">
    <location>
        <begin position="186"/>
        <end position="195"/>
    </location>
</feature>
<organism evidence="10 11">
    <name type="scientific">Sitophilus oryzae</name>
    <name type="common">Rice weevil</name>
    <name type="synonym">Curculio oryzae</name>
    <dbReference type="NCBI Taxonomy" id="7048"/>
    <lineage>
        <taxon>Eukaryota</taxon>
        <taxon>Metazoa</taxon>
        <taxon>Ecdysozoa</taxon>
        <taxon>Arthropoda</taxon>
        <taxon>Hexapoda</taxon>
        <taxon>Insecta</taxon>
        <taxon>Pterygota</taxon>
        <taxon>Neoptera</taxon>
        <taxon>Endopterygota</taxon>
        <taxon>Coleoptera</taxon>
        <taxon>Polyphaga</taxon>
        <taxon>Cucujiformia</taxon>
        <taxon>Curculionidae</taxon>
        <taxon>Dryophthorinae</taxon>
        <taxon>Sitophilus</taxon>
    </lineage>
</organism>
<evidence type="ECO:0000256" key="8">
    <source>
        <dbReference type="SAM" id="MobiDB-lite"/>
    </source>
</evidence>
<dbReference type="InParanoid" id="A0A6J2YR40"/>
<dbReference type="PROSITE" id="PS50157">
    <property type="entry name" value="ZINC_FINGER_C2H2_2"/>
    <property type="match status" value="2"/>
</dbReference>
<evidence type="ECO:0000256" key="7">
    <source>
        <dbReference type="PROSITE-ProRule" id="PRU00042"/>
    </source>
</evidence>
<evidence type="ECO:0000256" key="2">
    <source>
        <dbReference type="ARBA" id="ARBA00022723"/>
    </source>
</evidence>
<evidence type="ECO:0000313" key="11">
    <source>
        <dbReference type="RefSeq" id="XP_030765777.1"/>
    </source>
</evidence>
<feature type="compositionally biased region" description="Polar residues" evidence="8">
    <location>
        <begin position="214"/>
        <end position="227"/>
    </location>
</feature>
<dbReference type="GO" id="GO:0008270">
    <property type="term" value="F:zinc ion binding"/>
    <property type="evidence" value="ECO:0007669"/>
    <property type="project" value="UniProtKB-KW"/>
</dbReference>
<evidence type="ECO:0000256" key="5">
    <source>
        <dbReference type="ARBA" id="ARBA00022833"/>
    </source>
</evidence>